<dbReference type="STRING" id="62101.AB835_14340"/>
<dbReference type="InterPro" id="IPR050110">
    <property type="entry name" value="Glyoxalase_II_hydrolase"/>
</dbReference>
<evidence type="ECO:0000256" key="1">
    <source>
        <dbReference type="ARBA" id="ARBA00001623"/>
    </source>
</evidence>
<feature type="binding site" evidence="7">
    <location>
        <position position="55"/>
    </location>
    <ligand>
        <name>Zn(2+)</name>
        <dbReference type="ChEBI" id="CHEBI:29105"/>
        <label>1</label>
    </ligand>
</feature>
<comment type="cofactor">
    <cofactor evidence="7">
        <name>Zn(2+)</name>
        <dbReference type="ChEBI" id="CHEBI:29105"/>
    </cofactor>
    <text evidence="7">Binds 2 Zn(2+) ions per subunit.</text>
</comment>
<feature type="binding site" evidence="7">
    <location>
        <position position="59"/>
    </location>
    <ligand>
        <name>Zn(2+)</name>
        <dbReference type="ChEBI" id="CHEBI:29105"/>
        <label>2</label>
    </ligand>
</feature>
<gene>
    <name evidence="7" type="primary">gloB</name>
    <name evidence="9" type="ORF">AB835_14340</name>
</gene>
<dbReference type="PANTHER" id="PTHR43705:SF1">
    <property type="entry name" value="HYDROXYACYLGLUTATHIONE HYDROLASE GLOB"/>
    <property type="match status" value="1"/>
</dbReference>
<keyword evidence="5 7" id="KW-0378">Hydrolase</keyword>
<proteinExistence type="inferred from homology"/>
<evidence type="ECO:0000256" key="5">
    <source>
        <dbReference type="ARBA" id="ARBA00022801"/>
    </source>
</evidence>
<evidence type="ECO:0000256" key="3">
    <source>
        <dbReference type="ARBA" id="ARBA00006759"/>
    </source>
</evidence>
<dbReference type="InterPro" id="IPR035680">
    <property type="entry name" value="Clx_II_MBL"/>
</dbReference>
<evidence type="ECO:0000259" key="8">
    <source>
        <dbReference type="SMART" id="SM00849"/>
    </source>
</evidence>
<dbReference type="InterPro" id="IPR032282">
    <property type="entry name" value="HAGH_C"/>
</dbReference>
<organism evidence="9 10">
    <name type="scientific">Candidatus Endobugula sertula</name>
    <name type="common">Bugula neritina bacterial symbiont</name>
    <dbReference type="NCBI Taxonomy" id="62101"/>
    <lineage>
        <taxon>Bacteria</taxon>
        <taxon>Pseudomonadati</taxon>
        <taxon>Pseudomonadota</taxon>
        <taxon>Gammaproteobacteria</taxon>
        <taxon>Cellvibrionales</taxon>
        <taxon>Cellvibrionaceae</taxon>
        <taxon>Candidatus Endobugula</taxon>
    </lineage>
</organism>
<feature type="domain" description="Metallo-beta-lactamase" evidence="8">
    <location>
        <begin position="12"/>
        <end position="176"/>
    </location>
</feature>
<dbReference type="EC" id="3.1.2.6" evidence="7"/>
<evidence type="ECO:0000256" key="6">
    <source>
        <dbReference type="ARBA" id="ARBA00022833"/>
    </source>
</evidence>
<keyword evidence="4 7" id="KW-0479">Metal-binding</keyword>
<evidence type="ECO:0000256" key="4">
    <source>
        <dbReference type="ARBA" id="ARBA00022723"/>
    </source>
</evidence>
<dbReference type="PANTHER" id="PTHR43705">
    <property type="entry name" value="HYDROXYACYLGLUTATHIONE HYDROLASE"/>
    <property type="match status" value="1"/>
</dbReference>
<dbReference type="InterPro" id="IPR036866">
    <property type="entry name" value="RibonucZ/Hydroxyglut_hydro"/>
</dbReference>
<evidence type="ECO:0000313" key="10">
    <source>
        <dbReference type="Proteomes" id="UP000242502"/>
    </source>
</evidence>
<name>A0A1D2QLG4_9GAMM</name>
<dbReference type="CDD" id="cd07723">
    <property type="entry name" value="hydroxyacylglutathione_hydrolase_MBL-fold"/>
    <property type="match status" value="1"/>
</dbReference>
<dbReference type="Pfam" id="PF00753">
    <property type="entry name" value="Lactamase_B"/>
    <property type="match status" value="1"/>
</dbReference>
<accession>A0A1D2QLG4</accession>
<dbReference type="GO" id="GO:0004416">
    <property type="term" value="F:hydroxyacylglutathione hydrolase activity"/>
    <property type="evidence" value="ECO:0007669"/>
    <property type="project" value="UniProtKB-UniRule"/>
</dbReference>
<comment type="pathway">
    <text evidence="2 7">Secondary metabolite metabolism; methylglyoxal degradation; (R)-lactate from methylglyoxal: step 2/2.</text>
</comment>
<dbReference type="Gene3D" id="3.60.15.10">
    <property type="entry name" value="Ribonuclease Z/Hydroxyacylglutathione hydrolase-like"/>
    <property type="match status" value="1"/>
</dbReference>
<dbReference type="SMART" id="SM00849">
    <property type="entry name" value="Lactamase_B"/>
    <property type="match status" value="1"/>
</dbReference>
<evidence type="ECO:0000256" key="7">
    <source>
        <dbReference type="HAMAP-Rule" id="MF_01374"/>
    </source>
</evidence>
<dbReference type="HAMAP" id="MF_01374">
    <property type="entry name" value="Glyoxalase_2"/>
    <property type="match status" value="1"/>
</dbReference>
<feature type="binding site" evidence="7">
    <location>
        <position position="138"/>
    </location>
    <ligand>
        <name>Zn(2+)</name>
        <dbReference type="ChEBI" id="CHEBI:29105"/>
        <label>1</label>
    </ligand>
</feature>
<comment type="function">
    <text evidence="7">Thiolesterase that catalyzes the hydrolysis of S-D-lactoyl-glutathione to form glutathione and D-lactic acid.</text>
</comment>
<feature type="binding site" evidence="7">
    <location>
        <position position="60"/>
    </location>
    <ligand>
        <name>Zn(2+)</name>
        <dbReference type="ChEBI" id="CHEBI:29105"/>
        <label>2</label>
    </ligand>
</feature>
<comment type="subunit">
    <text evidence="7">Monomer.</text>
</comment>
<dbReference type="EMBL" id="MDLC01000085">
    <property type="protein sequence ID" value="ODS22408.1"/>
    <property type="molecule type" value="Genomic_DNA"/>
</dbReference>
<dbReference type="UniPathway" id="UPA00619">
    <property type="reaction ID" value="UER00676"/>
</dbReference>
<dbReference type="GO" id="GO:0019243">
    <property type="term" value="P:methylglyoxal catabolic process to D-lactate via S-lactoyl-glutathione"/>
    <property type="evidence" value="ECO:0007669"/>
    <property type="project" value="UniProtKB-UniRule"/>
</dbReference>
<comment type="catalytic activity">
    <reaction evidence="1 7">
        <text>an S-(2-hydroxyacyl)glutathione + H2O = a 2-hydroxy carboxylate + glutathione + H(+)</text>
        <dbReference type="Rhea" id="RHEA:21864"/>
        <dbReference type="ChEBI" id="CHEBI:15377"/>
        <dbReference type="ChEBI" id="CHEBI:15378"/>
        <dbReference type="ChEBI" id="CHEBI:57925"/>
        <dbReference type="ChEBI" id="CHEBI:58896"/>
        <dbReference type="ChEBI" id="CHEBI:71261"/>
        <dbReference type="EC" id="3.1.2.6"/>
    </reaction>
</comment>
<dbReference type="InterPro" id="IPR017782">
    <property type="entry name" value="Hydroxyacylglutathione_Hdrlase"/>
</dbReference>
<dbReference type="PIRSF" id="PIRSF005457">
    <property type="entry name" value="Glx"/>
    <property type="match status" value="1"/>
</dbReference>
<dbReference type="Proteomes" id="UP000242502">
    <property type="component" value="Unassembled WGS sequence"/>
</dbReference>
<protein>
    <recommendedName>
        <fullName evidence="7">Hydroxyacylglutathione hydrolase</fullName>
        <ecNumber evidence="7">3.1.2.6</ecNumber>
    </recommendedName>
    <alternativeName>
        <fullName evidence="7">Glyoxalase II</fullName>
        <shortName evidence="7">Glx II</shortName>
    </alternativeName>
</protein>
<dbReference type="Pfam" id="PF16123">
    <property type="entry name" value="HAGH_C"/>
    <property type="match status" value="1"/>
</dbReference>
<keyword evidence="6 7" id="KW-0862">Zinc</keyword>
<sequence>MLTVTPIPAFSNNYLWLITHSTSSCSYIVDPGDGQAVYETLKKRNLQLSGILITHRHYDHINGIDDLLKYYQQENSIIVYGPDSPYIPQITHKLYQGDQITLFDHYLFTIFETPGHTSEHICYFSKDTLKMPVLFCGDTLFSAGCGRVMDKDPEALYRSLSVLAELPDNTQVYCAHEYTLNNLHFAQAVEPKNTHIRQRIQEVQQLRQQGIPSLPSCIAIEKQTNPFMRTTQQSIYQSVADYWGTQYANACELFVDLRRWKDEF</sequence>
<comment type="similarity">
    <text evidence="3 7">Belongs to the metallo-beta-lactamase superfamily. Glyoxalase II family.</text>
</comment>
<dbReference type="NCBIfam" id="TIGR03413">
    <property type="entry name" value="GSH_gloB"/>
    <property type="match status" value="1"/>
</dbReference>
<feature type="binding site" evidence="7">
    <location>
        <position position="57"/>
    </location>
    <ligand>
        <name>Zn(2+)</name>
        <dbReference type="ChEBI" id="CHEBI:29105"/>
        <label>1</label>
    </ligand>
</feature>
<comment type="caution">
    <text evidence="9">The sequence shown here is derived from an EMBL/GenBank/DDBJ whole genome shotgun (WGS) entry which is preliminary data.</text>
</comment>
<dbReference type="SUPFAM" id="SSF56281">
    <property type="entry name" value="Metallo-hydrolase/oxidoreductase"/>
    <property type="match status" value="1"/>
</dbReference>
<reference evidence="9 10" key="1">
    <citation type="journal article" date="2016" name="Appl. Environ. Microbiol.">
        <title>Lack of Overt Genome Reduction in the Bryostatin-Producing Bryozoan Symbiont "Candidatus Endobugula sertula".</title>
        <authorList>
            <person name="Miller I.J."/>
            <person name="Vanee N."/>
            <person name="Fong S.S."/>
            <person name="Lim-Fong G.E."/>
            <person name="Kwan J.C."/>
        </authorList>
    </citation>
    <scope>NUCLEOTIDE SEQUENCE [LARGE SCALE GENOMIC DNA]</scope>
    <source>
        <strain evidence="9">AB1-4</strain>
    </source>
</reference>
<feature type="binding site" evidence="7">
    <location>
        <position position="116"/>
    </location>
    <ligand>
        <name>Zn(2+)</name>
        <dbReference type="ChEBI" id="CHEBI:29105"/>
        <label>1</label>
    </ligand>
</feature>
<feature type="binding site" evidence="7">
    <location>
        <position position="176"/>
    </location>
    <ligand>
        <name>Zn(2+)</name>
        <dbReference type="ChEBI" id="CHEBI:29105"/>
        <label>2</label>
    </ligand>
</feature>
<evidence type="ECO:0000256" key="2">
    <source>
        <dbReference type="ARBA" id="ARBA00004963"/>
    </source>
</evidence>
<dbReference type="GO" id="GO:0046872">
    <property type="term" value="F:metal ion binding"/>
    <property type="evidence" value="ECO:0007669"/>
    <property type="project" value="UniProtKB-KW"/>
</dbReference>
<evidence type="ECO:0000313" key="9">
    <source>
        <dbReference type="EMBL" id="ODS22408.1"/>
    </source>
</evidence>
<dbReference type="AlphaFoldDB" id="A0A1D2QLG4"/>
<dbReference type="InterPro" id="IPR001279">
    <property type="entry name" value="Metallo-B-lactamas"/>
</dbReference>
<feature type="binding site" evidence="7">
    <location>
        <position position="138"/>
    </location>
    <ligand>
        <name>Zn(2+)</name>
        <dbReference type="ChEBI" id="CHEBI:29105"/>
        <label>2</label>
    </ligand>
</feature>